<protein>
    <recommendedName>
        <fullName evidence="3">Peptidase C51 domain-containing protein</fullName>
    </recommendedName>
</protein>
<reference evidence="1 2" key="1">
    <citation type="submission" date="2019-02" db="EMBL/GenBank/DDBJ databases">
        <title>Deep-cultivation of Planctomycetes and their phenomic and genomic characterization uncovers novel biology.</title>
        <authorList>
            <person name="Wiegand S."/>
            <person name="Jogler M."/>
            <person name="Boedeker C."/>
            <person name="Pinto D."/>
            <person name="Vollmers J."/>
            <person name="Rivas-Marin E."/>
            <person name="Kohn T."/>
            <person name="Peeters S.H."/>
            <person name="Heuer A."/>
            <person name="Rast P."/>
            <person name="Oberbeckmann S."/>
            <person name="Bunk B."/>
            <person name="Jeske O."/>
            <person name="Meyerdierks A."/>
            <person name="Storesund J.E."/>
            <person name="Kallscheuer N."/>
            <person name="Luecker S."/>
            <person name="Lage O.M."/>
            <person name="Pohl T."/>
            <person name="Merkel B.J."/>
            <person name="Hornburger P."/>
            <person name="Mueller R.-W."/>
            <person name="Bruemmer F."/>
            <person name="Labrenz M."/>
            <person name="Spormann A.M."/>
            <person name="Op den Camp H."/>
            <person name="Overmann J."/>
            <person name="Amann R."/>
            <person name="Jetten M.S.M."/>
            <person name="Mascher T."/>
            <person name="Medema M.H."/>
            <person name="Devos D.P."/>
            <person name="Kaster A.-K."/>
            <person name="Ovreas L."/>
            <person name="Rohde M."/>
            <person name="Galperin M.Y."/>
            <person name="Jogler C."/>
        </authorList>
    </citation>
    <scope>NUCLEOTIDE SEQUENCE [LARGE SCALE GENOMIC DNA]</scope>
    <source>
        <strain evidence="1 2">Pan153</strain>
    </source>
</reference>
<dbReference type="AlphaFoldDB" id="A0A518FN44"/>
<accession>A0A518FN44</accession>
<evidence type="ECO:0000313" key="2">
    <source>
        <dbReference type="Proteomes" id="UP000320839"/>
    </source>
</evidence>
<name>A0A518FN44_9PLAN</name>
<evidence type="ECO:0008006" key="3">
    <source>
        <dbReference type="Google" id="ProtNLM"/>
    </source>
</evidence>
<dbReference type="RefSeq" id="WP_145455831.1">
    <property type="nucleotide sequence ID" value="NZ_CP036317.1"/>
</dbReference>
<dbReference type="Gene3D" id="3.90.1720.10">
    <property type="entry name" value="endopeptidase domain like (from Nostoc punctiforme)"/>
    <property type="match status" value="1"/>
</dbReference>
<organism evidence="1 2">
    <name type="scientific">Gimesia panareensis</name>
    <dbReference type="NCBI Taxonomy" id="2527978"/>
    <lineage>
        <taxon>Bacteria</taxon>
        <taxon>Pseudomonadati</taxon>
        <taxon>Planctomycetota</taxon>
        <taxon>Planctomycetia</taxon>
        <taxon>Planctomycetales</taxon>
        <taxon>Planctomycetaceae</taxon>
        <taxon>Gimesia</taxon>
    </lineage>
</organism>
<dbReference type="Proteomes" id="UP000320839">
    <property type="component" value="Chromosome"/>
</dbReference>
<gene>
    <name evidence="1" type="ORF">Pan153_24280</name>
</gene>
<proteinExistence type="predicted"/>
<evidence type="ECO:0000313" key="1">
    <source>
        <dbReference type="EMBL" id="QDV17773.1"/>
    </source>
</evidence>
<dbReference type="EMBL" id="CP036317">
    <property type="protein sequence ID" value="QDV17773.1"/>
    <property type="molecule type" value="Genomic_DNA"/>
</dbReference>
<sequence length="193" mass="21720">MKYQQHILIVLFLIVIHPSLIIASEPLTTAKALASGKFKGWTYGSKTSQNQIDCVQFVLAVVEECMSQSLGEETRKQLLISNLTTEEQKMLPTLIQMENRKIRGIQHALVSIKRGKAVRAEHARSGDFIQYWIKSKNGEWFGHSGLLEKVYTKDGIIEATVFGSHKSSNGISTSKFKLNLIGADRKIFLVRLM</sequence>
<dbReference type="OrthoDB" id="981064at2"/>